<dbReference type="InterPro" id="IPR056009">
    <property type="entry name" value="DUF7587"/>
</dbReference>
<gene>
    <name evidence="2" type="ORF">FOYG_09268</name>
</gene>
<protein>
    <recommendedName>
        <fullName evidence="1">DUF7587 domain-containing protein</fullName>
    </recommendedName>
</protein>
<accession>W9I5W6</accession>
<proteinExistence type="predicted"/>
<evidence type="ECO:0000313" key="3">
    <source>
        <dbReference type="Proteomes" id="UP000030753"/>
    </source>
</evidence>
<name>W9I5W6_FUSOX</name>
<dbReference type="AlphaFoldDB" id="W9I5W6"/>
<reference evidence="2 3" key="1">
    <citation type="submission" date="2011-06" db="EMBL/GenBank/DDBJ databases">
        <title>The Genome Sequence of Fusarium oxysporum FOSC 3-a.</title>
        <authorList>
            <consortium name="The Broad Institute Genome Sequencing Platform"/>
            <person name="Ma L.-J."/>
            <person name="Gale L.R."/>
            <person name="Schwartz D.C."/>
            <person name="Zhou S."/>
            <person name="Corby-Kistler H."/>
            <person name="Young S.K."/>
            <person name="Zeng Q."/>
            <person name="Gargeya S."/>
            <person name="Fitzgerald M."/>
            <person name="Haas B."/>
            <person name="Abouelleil A."/>
            <person name="Alvarado L."/>
            <person name="Arachchi H.M."/>
            <person name="Berlin A."/>
            <person name="Brown A."/>
            <person name="Chapman S.B."/>
            <person name="Chen Z."/>
            <person name="Dunbar C."/>
            <person name="Freedman E."/>
            <person name="Gearin G."/>
            <person name="Gellesch M."/>
            <person name="Goldberg J."/>
            <person name="Griggs A."/>
            <person name="Gujja S."/>
            <person name="Heiman D."/>
            <person name="Howarth C."/>
            <person name="Larson L."/>
            <person name="Lui A."/>
            <person name="MacDonald P.J.P."/>
            <person name="Mehta T."/>
            <person name="Montmayeur A."/>
            <person name="Murphy C."/>
            <person name="Neiman D."/>
            <person name="Pearson M."/>
            <person name="Priest M."/>
            <person name="Roberts A."/>
            <person name="Saif S."/>
            <person name="Shea T."/>
            <person name="Shenoy N."/>
            <person name="Sisk P."/>
            <person name="Stolte C."/>
            <person name="Sykes S."/>
            <person name="Wortman J."/>
            <person name="Nusbaum C."/>
            <person name="Birren B."/>
        </authorList>
    </citation>
    <scope>NUCLEOTIDE SEQUENCE [LARGE SCALE GENOMIC DNA]</scope>
    <source>
        <strain evidence="3">FOSC 3-a</strain>
    </source>
</reference>
<evidence type="ECO:0000313" key="2">
    <source>
        <dbReference type="EMBL" id="EWY87891.1"/>
    </source>
</evidence>
<dbReference type="EMBL" id="JH717844">
    <property type="protein sequence ID" value="EWY87891.1"/>
    <property type="molecule type" value="Genomic_DNA"/>
</dbReference>
<dbReference type="Pfam" id="PF24494">
    <property type="entry name" value="DUF7587"/>
    <property type="match status" value="1"/>
</dbReference>
<dbReference type="HOGENOM" id="CLU_035446_1_0_1"/>
<sequence length="536" mass="61992">MSDHKNQATAEIRDVANMIDALNITDQKGESQRRKSLQEALSSFNKAAATLLERGANILRLLPADYVSNKNDVESIYLAQITTLELGRVGRLLNDSATQAIVRTVISLGDKTIFGVEDLLQHFEKPVEGIAQRLIREAHIEDILWKVAEECYHEATRPSGELNPDEYLVNSKWQEKENKKEYWIKFWISSVCNCPGGPTLFQPPENFALNHSVKRPPEHMPRYLFRVWDDNSKGGNSEDVIASVLSQRDEANRHTIDVFSRDHQEASEMLHHHLDKSLSNTQQTNNLVSWSSSLIFVIQYANWRFCNPWFDQPGEIHICAVDTSKFPHGQFARDKWLLNWFSNAKLSDEETNFRDLRLNKSEYDNGEYLSQGVLHIEKRSCTLSLRRLKNAGLWDLYPEFNVNDVENDADVRVQWTKYVKLLRSLWHSVHTTTKANVQCALDIARKCFQSFDQDDMALLLLSFCERKLHRENPSFQNPFTDLLPPVAIENIDYKEPAEVDRYSTLRKRLSELKKASGERGMKLFDQLYELEDTEEN</sequence>
<dbReference type="OrthoDB" id="4152607at2759"/>
<organism evidence="2 3">
    <name type="scientific">Fusarium oxysporum NRRL 32931</name>
    <dbReference type="NCBI Taxonomy" id="660029"/>
    <lineage>
        <taxon>Eukaryota</taxon>
        <taxon>Fungi</taxon>
        <taxon>Dikarya</taxon>
        <taxon>Ascomycota</taxon>
        <taxon>Pezizomycotina</taxon>
        <taxon>Sordariomycetes</taxon>
        <taxon>Hypocreomycetidae</taxon>
        <taxon>Hypocreales</taxon>
        <taxon>Nectriaceae</taxon>
        <taxon>Fusarium</taxon>
        <taxon>Fusarium oxysporum species complex</taxon>
    </lineage>
</organism>
<feature type="domain" description="DUF7587" evidence="1">
    <location>
        <begin position="220"/>
        <end position="341"/>
    </location>
</feature>
<dbReference type="Proteomes" id="UP000030753">
    <property type="component" value="Unassembled WGS sequence"/>
</dbReference>
<evidence type="ECO:0000259" key="1">
    <source>
        <dbReference type="Pfam" id="PF24494"/>
    </source>
</evidence>